<comment type="caution">
    <text evidence="2">The sequence shown here is derived from an EMBL/GenBank/DDBJ whole genome shotgun (WGS) entry which is preliminary data.</text>
</comment>
<organism evidence="2 3">
    <name type="scientific">Fibrisoma montanum</name>
    <dbReference type="NCBI Taxonomy" id="2305895"/>
    <lineage>
        <taxon>Bacteria</taxon>
        <taxon>Pseudomonadati</taxon>
        <taxon>Bacteroidota</taxon>
        <taxon>Cytophagia</taxon>
        <taxon>Cytophagales</taxon>
        <taxon>Spirosomataceae</taxon>
        <taxon>Fibrisoma</taxon>
    </lineage>
</organism>
<dbReference type="EMBL" id="QXED01000018">
    <property type="protein sequence ID" value="RIV17426.1"/>
    <property type="molecule type" value="Genomic_DNA"/>
</dbReference>
<evidence type="ECO:0000313" key="3">
    <source>
        <dbReference type="Proteomes" id="UP000283523"/>
    </source>
</evidence>
<protein>
    <recommendedName>
        <fullName evidence="1">DUF3846 domain-containing protein</fullName>
    </recommendedName>
</protein>
<dbReference type="Pfam" id="PF12957">
    <property type="entry name" value="DUF3846"/>
    <property type="match status" value="1"/>
</dbReference>
<keyword evidence="3" id="KW-1185">Reference proteome</keyword>
<proteinExistence type="predicted"/>
<reference evidence="2 3" key="1">
    <citation type="submission" date="2018-08" db="EMBL/GenBank/DDBJ databases">
        <title>Fibrisoma montanum sp. nov., isolated from Danxia mountain soil.</title>
        <authorList>
            <person name="Huang Y."/>
        </authorList>
    </citation>
    <scope>NUCLEOTIDE SEQUENCE [LARGE SCALE GENOMIC DNA]</scope>
    <source>
        <strain evidence="2 3">HYT19</strain>
    </source>
</reference>
<evidence type="ECO:0000313" key="2">
    <source>
        <dbReference type="EMBL" id="RIV17426.1"/>
    </source>
</evidence>
<dbReference type="Proteomes" id="UP000283523">
    <property type="component" value="Unassembled WGS sequence"/>
</dbReference>
<evidence type="ECO:0000259" key="1">
    <source>
        <dbReference type="Pfam" id="PF12957"/>
    </source>
</evidence>
<dbReference type="OrthoDB" id="961254at2"/>
<dbReference type="AlphaFoldDB" id="A0A418LVZ1"/>
<dbReference type="InterPro" id="IPR024559">
    <property type="entry name" value="DUF3846"/>
</dbReference>
<gene>
    <name evidence="2" type="ORF">DYU11_31720</name>
</gene>
<sequence>MSKLIKAISIDPTKRTIEEVEIEARNLGVLYNHIGCRTIDFVCRMPNGDALIVDDEALLSDPQPPAFKFAYFLHRIHGIALVVGSNKNGHTIEPKLTFQQVRNLTKFLGEVRTEPFMNVLSWE</sequence>
<dbReference type="RefSeq" id="WP_119671782.1">
    <property type="nucleotide sequence ID" value="NZ_QXED01000018.1"/>
</dbReference>
<name>A0A418LVZ1_9BACT</name>
<feature type="domain" description="DUF3846" evidence="1">
    <location>
        <begin position="5"/>
        <end position="93"/>
    </location>
</feature>
<accession>A0A418LVZ1</accession>